<dbReference type="Gene3D" id="2.170.270.10">
    <property type="entry name" value="SET domain"/>
    <property type="match status" value="1"/>
</dbReference>
<proteinExistence type="predicted"/>
<organism evidence="3 4">
    <name type="scientific">Colocasia esculenta</name>
    <name type="common">Wild taro</name>
    <name type="synonym">Arum esculentum</name>
    <dbReference type="NCBI Taxonomy" id="4460"/>
    <lineage>
        <taxon>Eukaryota</taxon>
        <taxon>Viridiplantae</taxon>
        <taxon>Streptophyta</taxon>
        <taxon>Embryophyta</taxon>
        <taxon>Tracheophyta</taxon>
        <taxon>Spermatophyta</taxon>
        <taxon>Magnoliopsida</taxon>
        <taxon>Liliopsida</taxon>
        <taxon>Araceae</taxon>
        <taxon>Aroideae</taxon>
        <taxon>Colocasieae</taxon>
        <taxon>Colocasia</taxon>
    </lineage>
</organism>
<dbReference type="InterPro" id="IPR046341">
    <property type="entry name" value="SET_dom_sf"/>
</dbReference>
<keyword evidence="1" id="KW-0472">Membrane</keyword>
<feature type="transmembrane region" description="Helical" evidence="1">
    <location>
        <begin position="337"/>
        <end position="355"/>
    </location>
</feature>
<keyword evidence="1" id="KW-0812">Transmembrane</keyword>
<gene>
    <name evidence="3" type="ORF">Taro_054241</name>
</gene>
<dbReference type="OrthoDB" id="2018869at2759"/>
<dbReference type="Proteomes" id="UP000652761">
    <property type="component" value="Unassembled WGS sequence"/>
</dbReference>
<comment type="caution">
    <text evidence="3">The sequence shown here is derived from an EMBL/GenBank/DDBJ whole genome shotgun (WGS) entry which is preliminary data.</text>
</comment>
<dbReference type="PANTHER" id="PTHR36330:SF2">
    <property type="entry name" value="LIPASE_LIPOOXYGENASE, PLAT_LH2 FAMILY PROTEIN"/>
    <property type="match status" value="1"/>
</dbReference>
<dbReference type="EMBL" id="NMUH01010730">
    <property type="protein sequence ID" value="MQM21205.1"/>
    <property type="molecule type" value="Genomic_DNA"/>
</dbReference>
<reference evidence="3" key="1">
    <citation type="submission" date="2017-07" db="EMBL/GenBank/DDBJ databases">
        <title>Taro Niue Genome Assembly and Annotation.</title>
        <authorList>
            <person name="Atibalentja N."/>
            <person name="Keating K."/>
            <person name="Fields C.J."/>
        </authorList>
    </citation>
    <scope>NUCLEOTIDE SEQUENCE</scope>
    <source>
        <strain evidence="3">Niue_2</strain>
        <tissue evidence="3">Leaf</tissue>
    </source>
</reference>
<dbReference type="InterPro" id="IPR056657">
    <property type="entry name" value="DUF7755"/>
</dbReference>
<dbReference type="PANTHER" id="PTHR36330">
    <property type="entry name" value="LIPASE/LIPOOXYGENASE, PLAT/LH2 FAMILY PROTEIN"/>
    <property type="match status" value="1"/>
</dbReference>
<feature type="transmembrane region" description="Helical" evidence="1">
    <location>
        <begin position="289"/>
        <end position="307"/>
    </location>
</feature>
<protein>
    <recommendedName>
        <fullName evidence="2">DUF7755 domain-containing protein</fullName>
    </recommendedName>
</protein>
<name>A0A843XQH8_COLES</name>
<feature type="transmembrane region" description="Helical" evidence="1">
    <location>
        <begin position="264"/>
        <end position="283"/>
    </location>
</feature>
<keyword evidence="4" id="KW-1185">Reference proteome</keyword>
<keyword evidence="1" id="KW-1133">Transmembrane helix</keyword>
<sequence>MKGNPLSAVADVPIEMKVLASSISYPERCLFFNGLCKDGFAEPKRLLPITEAKHYTENMLEETLALFKVDESSSFYVLQIRTSSEFGSCLRDLNAAVLLSMIDINGDTVLQRISAVSSDKNFHRTGESESPSERIHFQRGSVDAITFLGPKLEKIEALWVGIESGSWRLNGLRLTIISTSKSSCGPDTTESPYDVLQYHFQSNDILFGEDGGTSMTELRPQLVKQLSLDELLTMNSDALYLESASSNTEVSADESMKEYTNLKLSLLVYDSLFIATGTAILALSTTNEAAYAFAAGGICGFLYLLLLQRSVDGLSASALPSANGNIEDLVRGFRGPLSSLALILAATAAAAKYGFGDTDLVLTPQYLFLGFAGFLICKLSVVLAAFKPLNSLKGNHQLARLVWHQIFEVPPMSAPSGAVLRRCARPVVYCGAALSRLLVPSSPLCTAARVSEPSGHAGQCGARAQTAAGSGPPPVRVSLTETAGRGVFATRPIGAGDLIHTASPVVAHPSTSLLHKVCYYCLRRRGGDDASALSGPSDTEHFFCSERCREQSKIQIGGTSLFT</sequence>
<evidence type="ECO:0000313" key="4">
    <source>
        <dbReference type="Proteomes" id="UP000652761"/>
    </source>
</evidence>
<dbReference type="AlphaFoldDB" id="A0A843XQH8"/>
<accession>A0A843XQH8</accession>
<dbReference type="Pfam" id="PF24938">
    <property type="entry name" value="DUF7755"/>
    <property type="match status" value="1"/>
</dbReference>
<feature type="domain" description="DUF7755" evidence="2">
    <location>
        <begin position="74"/>
        <end position="223"/>
    </location>
</feature>
<evidence type="ECO:0000256" key="1">
    <source>
        <dbReference type="SAM" id="Phobius"/>
    </source>
</evidence>
<evidence type="ECO:0000313" key="3">
    <source>
        <dbReference type="EMBL" id="MQM21205.1"/>
    </source>
</evidence>
<dbReference type="SUPFAM" id="SSF82199">
    <property type="entry name" value="SET domain"/>
    <property type="match status" value="1"/>
</dbReference>
<dbReference type="Gene3D" id="6.10.140.2220">
    <property type="match status" value="1"/>
</dbReference>
<evidence type="ECO:0000259" key="2">
    <source>
        <dbReference type="Pfam" id="PF24938"/>
    </source>
</evidence>
<feature type="transmembrane region" description="Helical" evidence="1">
    <location>
        <begin position="367"/>
        <end position="386"/>
    </location>
</feature>